<reference evidence="1" key="1">
    <citation type="journal article" date="2019" name="Sci. Rep.">
        <title>Draft genome of Tanacetum cinerariifolium, the natural source of mosquito coil.</title>
        <authorList>
            <person name="Yamashiro T."/>
            <person name="Shiraishi A."/>
            <person name="Satake H."/>
            <person name="Nakayama K."/>
        </authorList>
    </citation>
    <scope>NUCLEOTIDE SEQUENCE</scope>
</reference>
<protein>
    <submittedName>
        <fullName evidence="1">Uncharacterized protein</fullName>
    </submittedName>
</protein>
<accession>A0A699Q584</accession>
<evidence type="ECO:0000313" key="1">
    <source>
        <dbReference type="EMBL" id="GFC56507.1"/>
    </source>
</evidence>
<proteinExistence type="predicted"/>
<gene>
    <name evidence="1" type="ORF">Tci_828477</name>
</gene>
<name>A0A699Q584_TANCI</name>
<organism evidence="1">
    <name type="scientific">Tanacetum cinerariifolium</name>
    <name type="common">Dalmatian daisy</name>
    <name type="synonym">Chrysanthemum cinerariifolium</name>
    <dbReference type="NCBI Taxonomy" id="118510"/>
    <lineage>
        <taxon>Eukaryota</taxon>
        <taxon>Viridiplantae</taxon>
        <taxon>Streptophyta</taxon>
        <taxon>Embryophyta</taxon>
        <taxon>Tracheophyta</taxon>
        <taxon>Spermatophyta</taxon>
        <taxon>Magnoliopsida</taxon>
        <taxon>eudicotyledons</taxon>
        <taxon>Gunneridae</taxon>
        <taxon>Pentapetalae</taxon>
        <taxon>asterids</taxon>
        <taxon>campanulids</taxon>
        <taxon>Asterales</taxon>
        <taxon>Asteraceae</taxon>
        <taxon>Asteroideae</taxon>
        <taxon>Anthemideae</taxon>
        <taxon>Anthemidinae</taxon>
        <taxon>Tanacetum</taxon>
    </lineage>
</organism>
<sequence length="182" mass="21236">MGEYEAEKEDFEIKFLSIVLNNTSTSDTTPSYEPTISHPNKNKVDFIISLDESDDEDYTMIFDENSFSYKIISVNDLKMDSENDRVHMPSSPRPNVDYFDNLDYFDDFKNKFPAIVYNDGLTSKPDPIIEPFESPQPDHKNETSLSMYDEMEQNVLYYNDLLIYQIRTMMIKSIVNKLQGIT</sequence>
<comment type="caution">
    <text evidence="1">The sequence shown here is derived from an EMBL/GenBank/DDBJ whole genome shotgun (WGS) entry which is preliminary data.</text>
</comment>
<dbReference type="EMBL" id="BKCJ010969731">
    <property type="protein sequence ID" value="GFC56507.1"/>
    <property type="molecule type" value="Genomic_DNA"/>
</dbReference>
<dbReference type="AlphaFoldDB" id="A0A699Q584"/>